<gene>
    <name evidence="1" type="ORF">BCR26_09015</name>
</gene>
<accession>A0A1E5L0G7</accession>
<organism evidence="1 2">
    <name type="scientific">Enterococcus rivorum</name>
    <dbReference type="NCBI Taxonomy" id="762845"/>
    <lineage>
        <taxon>Bacteria</taxon>
        <taxon>Bacillati</taxon>
        <taxon>Bacillota</taxon>
        <taxon>Bacilli</taxon>
        <taxon>Lactobacillales</taxon>
        <taxon>Enterococcaceae</taxon>
        <taxon>Enterococcus</taxon>
    </lineage>
</organism>
<dbReference type="STRING" id="762845.BCR26_09015"/>
<name>A0A1E5L0G7_9ENTE</name>
<protein>
    <submittedName>
        <fullName evidence="1">Uncharacterized protein</fullName>
    </submittedName>
</protein>
<proteinExistence type="predicted"/>
<dbReference type="EMBL" id="MIEK01000005">
    <property type="protein sequence ID" value="OEH83608.1"/>
    <property type="molecule type" value="Genomic_DNA"/>
</dbReference>
<sequence length="62" mass="7389">MNKKFRVRRYVRQFLQENRSKKLVQLDISTLSDSQTTVAVRMMHKLIVNSRKNNQSVSIKTH</sequence>
<evidence type="ECO:0000313" key="1">
    <source>
        <dbReference type="EMBL" id="OEH83608.1"/>
    </source>
</evidence>
<keyword evidence="2" id="KW-1185">Reference proteome</keyword>
<reference evidence="1 2" key="1">
    <citation type="submission" date="2016-09" db="EMBL/GenBank/DDBJ databases">
        <authorList>
            <person name="Capua I."/>
            <person name="De Benedictis P."/>
            <person name="Joannis T."/>
            <person name="Lombin L.H."/>
            <person name="Cattoli G."/>
        </authorList>
    </citation>
    <scope>NUCLEOTIDE SEQUENCE [LARGE SCALE GENOMIC DNA]</scope>
    <source>
        <strain evidence="1 2">LMG 25899</strain>
    </source>
</reference>
<dbReference type="Proteomes" id="UP000095256">
    <property type="component" value="Unassembled WGS sequence"/>
</dbReference>
<comment type="caution">
    <text evidence="1">The sequence shown here is derived from an EMBL/GenBank/DDBJ whole genome shotgun (WGS) entry which is preliminary data.</text>
</comment>
<evidence type="ECO:0000313" key="2">
    <source>
        <dbReference type="Proteomes" id="UP000095256"/>
    </source>
</evidence>
<dbReference type="AlphaFoldDB" id="A0A1E5L0G7"/>